<evidence type="ECO:0000313" key="1">
    <source>
        <dbReference type="EMBL" id="GAH96014.1"/>
    </source>
</evidence>
<dbReference type="EMBL" id="BARV01001422">
    <property type="protein sequence ID" value="GAH96014.1"/>
    <property type="molecule type" value="Genomic_DNA"/>
</dbReference>
<protein>
    <submittedName>
        <fullName evidence="1">Uncharacterized protein</fullName>
    </submittedName>
</protein>
<accession>X1L0R1</accession>
<organism evidence="1">
    <name type="scientific">marine sediment metagenome</name>
    <dbReference type="NCBI Taxonomy" id="412755"/>
    <lineage>
        <taxon>unclassified sequences</taxon>
        <taxon>metagenomes</taxon>
        <taxon>ecological metagenomes</taxon>
    </lineage>
</organism>
<proteinExistence type="predicted"/>
<dbReference type="AlphaFoldDB" id="X1L0R1"/>
<gene>
    <name evidence="1" type="ORF">S06H3_04141</name>
</gene>
<comment type="caution">
    <text evidence="1">The sequence shown here is derived from an EMBL/GenBank/DDBJ whole genome shotgun (WGS) entry which is preliminary data.</text>
</comment>
<name>X1L0R1_9ZZZZ</name>
<sequence length="91" mass="10657">MESCYPGIHDLYCNELKENGEAIQNKENGSKTSLLFRINESKNGRFLPNRENLKENQEEITNLLTIFFKNFYSRMQSKNRANYSELSDPMA</sequence>
<reference evidence="1" key="1">
    <citation type="journal article" date="2014" name="Front. Microbiol.">
        <title>High frequency of phylogenetically diverse reductive dehalogenase-homologous genes in deep subseafloor sedimentary metagenomes.</title>
        <authorList>
            <person name="Kawai M."/>
            <person name="Futagami T."/>
            <person name="Toyoda A."/>
            <person name="Takaki Y."/>
            <person name="Nishi S."/>
            <person name="Hori S."/>
            <person name="Arai W."/>
            <person name="Tsubouchi T."/>
            <person name="Morono Y."/>
            <person name="Uchiyama I."/>
            <person name="Ito T."/>
            <person name="Fujiyama A."/>
            <person name="Inagaki F."/>
            <person name="Takami H."/>
        </authorList>
    </citation>
    <scope>NUCLEOTIDE SEQUENCE</scope>
    <source>
        <strain evidence="1">Expedition CK06-06</strain>
    </source>
</reference>